<sequence>MWIVLIFFSIYFVVLLNLKYGRKINQGKVFVTVKSDNQHETKVEIEKKELNSCFVKAMTSIIFIKIIIGLCYDFLNSLFHVIFRVLPNLIILGLLILFIHSPEVINEINTENMVILFEWIKSNLSILAEFIIVLTILSMMILFLMNRYKPTYSLRENIKKFVDEQINKNHAL</sequence>
<evidence type="ECO:0000256" key="1">
    <source>
        <dbReference type="SAM" id="Phobius"/>
    </source>
</evidence>
<name>A0A2D0K7X8_9GAMM</name>
<keyword evidence="1" id="KW-1133">Transmembrane helix</keyword>
<feature type="transmembrane region" description="Helical" evidence="1">
    <location>
        <begin position="57"/>
        <end position="75"/>
    </location>
</feature>
<evidence type="ECO:0000313" key="2">
    <source>
        <dbReference type="EMBL" id="PHM59483.1"/>
    </source>
</evidence>
<gene>
    <name evidence="2" type="ORF">Xish_03601</name>
</gene>
<feature type="transmembrane region" description="Helical" evidence="1">
    <location>
        <begin position="82"/>
        <end position="102"/>
    </location>
</feature>
<keyword evidence="1" id="KW-0812">Transmembrane</keyword>
<accession>A0A2D0K7X8</accession>
<proteinExistence type="predicted"/>
<keyword evidence="1" id="KW-0472">Membrane</keyword>
<dbReference type="EMBL" id="NJAK01000003">
    <property type="protein sequence ID" value="PHM59483.1"/>
    <property type="molecule type" value="Genomic_DNA"/>
</dbReference>
<dbReference type="Proteomes" id="UP000222168">
    <property type="component" value="Unassembled WGS sequence"/>
</dbReference>
<organism evidence="2 3">
    <name type="scientific">Xenorhabdus ishibashii</name>
    <dbReference type="NCBI Taxonomy" id="1034471"/>
    <lineage>
        <taxon>Bacteria</taxon>
        <taxon>Pseudomonadati</taxon>
        <taxon>Pseudomonadota</taxon>
        <taxon>Gammaproteobacteria</taxon>
        <taxon>Enterobacterales</taxon>
        <taxon>Morganellaceae</taxon>
        <taxon>Xenorhabdus</taxon>
    </lineage>
</organism>
<dbReference type="AlphaFoldDB" id="A0A2D0K7X8"/>
<evidence type="ECO:0000313" key="3">
    <source>
        <dbReference type="Proteomes" id="UP000222168"/>
    </source>
</evidence>
<dbReference type="RefSeq" id="WP_099119150.1">
    <property type="nucleotide sequence ID" value="NZ_NJAK01000003.1"/>
</dbReference>
<comment type="caution">
    <text evidence="2">The sequence shown here is derived from an EMBL/GenBank/DDBJ whole genome shotgun (WGS) entry which is preliminary data.</text>
</comment>
<keyword evidence="3" id="KW-1185">Reference proteome</keyword>
<feature type="transmembrane region" description="Helical" evidence="1">
    <location>
        <begin position="122"/>
        <end position="145"/>
    </location>
</feature>
<protein>
    <submittedName>
        <fullName evidence="2">Uncharacterized protein</fullName>
    </submittedName>
</protein>
<reference evidence="2 3" key="1">
    <citation type="journal article" date="2017" name="Nat. Microbiol.">
        <title>Natural product diversity associated with the nematode symbionts Photorhabdus and Xenorhabdus.</title>
        <authorList>
            <person name="Tobias N.J."/>
            <person name="Wolff H."/>
            <person name="Djahanschiri B."/>
            <person name="Grundmann F."/>
            <person name="Kronenwerth M."/>
            <person name="Shi Y.M."/>
            <person name="Simonyi S."/>
            <person name="Grun P."/>
            <person name="Shapiro-Ilan D."/>
            <person name="Pidot S.J."/>
            <person name="Stinear T.P."/>
            <person name="Ebersberger I."/>
            <person name="Bode H.B."/>
        </authorList>
    </citation>
    <scope>NUCLEOTIDE SEQUENCE [LARGE SCALE GENOMIC DNA]</scope>
    <source>
        <strain evidence="2 3">DSM 22670</strain>
    </source>
</reference>